<dbReference type="Pfam" id="PF01597">
    <property type="entry name" value="GCV_H"/>
    <property type="match status" value="1"/>
</dbReference>
<accession>A0A6H5HAB4</accession>
<dbReference type="GO" id="GO:0005634">
    <property type="term" value="C:nucleus"/>
    <property type="evidence" value="ECO:0007669"/>
    <property type="project" value="TreeGrafter"/>
</dbReference>
<dbReference type="SUPFAM" id="SSF51230">
    <property type="entry name" value="Single hybrid motif"/>
    <property type="match status" value="1"/>
</dbReference>
<evidence type="ECO:0000256" key="3">
    <source>
        <dbReference type="ARBA" id="ARBA00030463"/>
    </source>
</evidence>
<protein>
    <recommendedName>
        <fullName evidence="2">Protein Abitram</fullName>
    </recommendedName>
    <alternativeName>
        <fullName evidence="3">Actin-binding transcription modulator</fullName>
    </alternativeName>
</protein>
<keyword evidence="5" id="KW-1185">Reference proteome</keyword>
<evidence type="ECO:0000256" key="2">
    <source>
        <dbReference type="ARBA" id="ARBA00019325"/>
    </source>
</evidence>
<dbReference type="InterPro" id="IPR039169">
    <property type="entry name" value="Abitram"/>
</dbReference>
<dbReference type="EMBL" id="CADCXU010025615">
    <property type="protein sequence ID" value="CAB0012667.1"/>
    <property type="molecule type" value="Genomic_DNA"/>
</dbReference>
<organism evidence="4 5">
    <name type="scientific">Nesidiocoris tenuis</name>
    <dbReference type="NCBI Taxonomy" id="355587"/>
    <lineage>
        <taxon>Eukaryota</taxon>
        <taxon>Metazoa</taxon>
        <taxon>Ecdysozoa</taxon>
        <taxon>Arthropoda</taxon>
        <taxon>Hexapoda</taxon>
        <taxon>Insecta</taxon>
        <taxon>Pterygota</taxon>
        <taxon>Neoptera</taxon>
        <taxon>Paraneoptera</taxon>
        <taxon>Hemiptera</taxon>
        <taxon>Heteroptera</taxon>
        <taxon>Panheteroptera</taxon>
        <taxon>Cimicomorpha</taxon>
        <taxon>Miridae</taxon>
        <taxon>Dicyphina</taxon>
        <taxon>Nesidiocoris</taxon>
    </lineage>
</organism>
<sequence>MSEMDVDKSADFQIEDIASEYGNSQEPYSNFIDRYFTARYAVDVRHPTDDYRILVHSNRVCIVTLAPSHELLANETAVDSVSFQVSENRNTLNTKISGKRKHNAQRVQPNTAIAIVSCSGEQSKSYKLVPGVHGKLLEMNKELLERPNLILEDPSEKGYLAIILPDPSQVEALKKNLLTPQDYEEFVKNRSNSVG</sequence>
<evidence type="ECO:0000313" key="4">
    <source>
        <dbReference type="EMBL" id="CAB0012667.1"/>
    </source>
</evidence>
<comment type="similarity">
    <text evidence="1">Belongs to the ABITRAM family.</text>
</comment>
<dbReference type="PANTHER" id="PTHR13651:SF0">
    <property type="entry name" value="PROTEIN ABITRAM"/>
    <property type="match status" value="1"/>
</dbReference>
<evidence type="ECO:0000256" key="1">
    <source>
        <dbReference type="ARBA" id="ARBA00010764"/>
    </source>
</evidence>
<name>A0A6H5HAB4_9HEMI</name>
<proteinExistence type="inferred from homology"/>
<dbReference type="Proteomes" id="UP000479000">
    <property type="component" value="Unassembled WGS sequence"/>
</dbReference>
<dbReference type="PANTHER" id="PTHR13651">
    <property type="entry name" value="PROTEIN ABITRAM"/>
    <property type="match status" value="1"/>
</dbReference>
<dbReference type="InterPro" id="IPR011053">
    <property type="entry name" value="Single_hybrid_motif"/>
</dbReference>
<dbReference type="AlphaFoldDB" id="A0A6H5HAB4"/>
<evidence type="ECO:0000313" key="5">
    <source>
        <dbReference type="Proteomes" id="UP000479000"/>
    </source>
</evidence>
<gene>
    <name evidence="4" type="ORF">NTEN_LOCUS17372</name>
</gene>
<dbReference type="Gene3D" id="2.40.50.100">
    <property type="match status" value="1"/>
</dbReference>
<reference evidence="4 5" key="1">
    <citation type="submission" date="2020-02" db="EMBL/GenBank/DDBJ databases">
        <authorList>
            <person name="Ferguson B K."/>
        </authorList>
    </citation>
    <scope>NUCLEOTIDE SEQUENCE [LARGE SCALE GENOMIC DNA]</scope>
</reference>
<dbReference type="InterPro" id="IPR033753">
    <property type="entry name" value="GCV_H/Fam206"/>
</dbReference>
<dbReference type="OrthoDB" id="48130at2759"/>